<dbReference type="Pfam" id="PF00646">
    <property type="entry name" value="F-box"/>
    <property type="match status" value="1"/>
</dbReference>
<accession>A0A5J9URK8</accession>
<evidence type="ECO:0000313" key="2">
    <source>
        <dbReference type="EMBL" id="TVU26442.1"/>
    </source>
</evidence>
<dbReference type="InterPro" id="IPR036047">
    <property type="entry name" value="F-box-like_dom_sf"/>
</dbReference>
<dbReference type="CDD" id="cd22160">
    <property type="entry name" value="F-box_AtFBL13-like"/>
    <property type="match status" value="1"/>
</dbReference>
<dbReference type="EMBL" id="RWGY01000013">
    <property type="protein sequence ID" value="TVU26442.1"/>
    <property type="molecule type" value="Genomic_DNA"/>
</dbReference>
<dbReference type="InterPro" id="IPR053781">
    <property type="entry name" value="F-box_AtFBL13-like"/>
</dbReference>
<dbReference type="PANTHER" id="PTHR34223">
    <property type="entry name" value="OS11G0201299 PROTEIN"/>
    <property type="match status" value="1"/>
</dbReference>
<dbReference type="Gramene" id="TVU26442">
    <property type="protein sequence ID" value="TVU26442"/>
    <property type="gene ID" value="EJB05_28989"/>
</dbReference>
<dbReference type="InterPro" id="IPR053197">
    <property type="entry name" value="F-box_SCFL_complex_component"/>
</dbReference>
<dbReference type="InterPro" id="IPR001810">
    <property type="entry name" value="F-box_dom"/>
</dbReference>
<dbReference type="SUPFAM" id="SSF81383">
    <property type="entry name" value="F-box domain"/>
    <property type="match status" value="1"/>
</dbReference>
<organism evidence="2 3">
    <name type="scientific">Eragrostis curvula</name>
    <name type="common">weeping love grass</name>
    <dbReference type="NCBI Taxonomy" id="38414"/>
    <lineage>
        <taxon>Eukaryota</taxon>
        <taxon>Viridiplantae</taxon>
        <taxon>Streptophyta</taxon>
        <taxon>Embryophyta</taxon>
        <taxon>Tracheophyta</taxon>
        <taxon>Spermatophyta</taxon>
        <taxon>Magnoliopsida</taxon>
        <taxon>Liliopsida</taxon>
        <taxon>Poales</taxon>
        <taxon>Poaceae</taxon>
        <taxon>PACMAD clade</taxon>
        <taxon>Chloridoideae</taxon>
        <taxon>Eragrostideae</taxon>
        <taxon>Eragrostidinae</taxon>
        <taxon>Eragrostis</taxon>
    </lineage>
</organism>
<dbReference type="SUPFAM" id="SSF52047">
    <property type="entry name" value="RNI-like"/>
    <property type="match status" value="1"/>
</dbReference>
<sequence length="508" mass="57140">MGAAASMASAFFRSIGAQRLFDKMPHGEEEMEAAGGEGIDALPNAILVHILGFLPAEEAVRTSVLARRWRHLWKHATSLHVLVDDGEFLGTAAKLQKFVNHLLPLRKRASLDMCDLSVGSRKWHNKTVRRRVNDCLRHAASRRVRFLRLRICLMDPCWDIEEHELENLPLVSRHLTRLELHGVVLRQGFLDLPGCSALEHLVLDQCALGARAKMISFKSLKHLSMTRCIISTLFRTRILAPNLVSLRFEKNHGMTPMLDSMPSLVDAYVNITLTCADTCKLQRADDEEDCDCDSCDCSDSTGGDSDDCDCDSCDGFDNIGDGNNNCVLLKGLSEAMSLTLISEPTMVIFRNDLRWCPTFSKLKTLLLNDYWCVPDDFLALACILEHSPVLEKLTLQLFSKGPAHNVEFEGSVTPTLGCVFSKHLKRVEVKCKVVDERILKVLKFLSMFYLFQPYMFFCFQLIPRSTFHQMCKKSSALVASSGRPWTSSGKLWAFRDLLPLSVKNCSYG</sequence>
<dbReference type="Gene3D" id="1.20.1280.50">
    <property type="match status" value="1"/>
</dbReference>
<dbReference type="Proteomes" id="UP000324897">
    <property type="component" value="Chromosome 2"/>
</dbReference>
<feature type="domain" description="F-box" evidence="1">
    <location>
        <begin position="36"/>
        <end position="82"/>
    </location>
</feature>
<comment type="caution">
    <text evidence="2">The sequence shown here is derived from an EMBL/GenBank/DDBJ whole genome shotgun (WGS) entry which is preliminary data.</text>
</comment>
<name>A0A5J9URK8_9POAL</name>
<protein>
    <recommendedName>
        <fullName evidence="1">F-box domain-containing protein</fullName>
    </recommendedName>
</protein>
<evidence type="ECO:0000313" key="3">
    <source>
        <dbReference type="Proteomes" id="UP000324897"/>
    </source>
</evidence>
<gene>
    <name evidence="2" type="ORF">EJB05_28989</name>
</gene>
<dbReference type="Gene3D" id="3.80.10.10">
    <property type="entry name" value="Ribonuclease Inhibitor"/>
    <property type="match status" value="1"/>
</dbReference>
<proteinExistence type="predicted"/>
<dbReference type="AlphaFoldDB" id="A0A5J9URK8"/>
<reference evidence="2 3" key="1">
    <citation type="journal article" date="2019" name="Sci. Rep.">
        <title>A high-quality genome of Eragrostis curvula grass provides insights into Poaceae evolution and supports new strategies to enhance forage quality.</title>
        <authorList>
            <person name="Carballo J."/>
            <person name="Santos B.A.C.M."/>
            <person name="Zappacosta D."/>
            <person name="Garbus I."/>
            <person name="Selva J.P."/>
            <person name="Gallo C.A."/>
            <person name="Diaz A."/>
            <person name="Albertini E."/>
            <person name="Caccamo M."/>
            <person name="Echenique V."/>
        </authorList>
    </citation>
    <scope>NUCLEOTIDE SEQUENCE [LARGE SCALE GENOMIC DNA]</scope>
    <source>
        <strain evidence="3">cv. Victoria</strain>
        <tissue evidence="2">Leaf</tissue>
    </source>
</reference>
<evidence type="ECO:0000259" key="1">
    <source>
        <dbReference type="PROSITE" id="PS50181"/>
    </source>
</evidence>
<dbReference type="InterPro" id="IPR032675">
    <property type="entry name" value="LRR_dom_sf"/>
</dbReference>
<dbReference type="PANTHER" id="PTHR34223:SF107">
    <property type="entry name" value="F-BOX DOMAIN-CONTAINING PROTEIN"/>
    <property type="match status" value="1"/>
</dbReference>
<keyword evidence="3" id="KW-1185">Reference proteome</keyword>
<dbReference type="PROSITE" id="PS50181">
    <property type="entry name" value="FBOX"/>
    <property type="match status" value="1"/>
</dbReference>